<accession>A0ACC2KP04</accession>
<gene>
    <name evidence="1" type="ORF">MRB53_031244</name>
</gene>
<organism evidence="1 2">
    <name type="scientific">Persea americana</name>
    <name type="common">Avocado</name>
    <dbReference type="NCBI Taxonomy" id="3435"/>
    <lineage>
        <taxon>Eukaryota</taxon>
        <taxon>Viridiplantae</taxon>
        <taxon>Streptophyta</taxon>
        <taxon>Embryophyta</taxon>
        <taxon>Tracheophyta</taxon>
        <taxon>Spermatophyta</taxon>
        <taxon>Magnoliopsida</taxon>
        <taxon>Magnoliidae</taxon>
        <taxon>Laurales</taxon>
        <taxon>Lauraceae</taxon>
        <taxon>Persea</taxon>
    </lineage>
</organism>
<evidence type="ECO:0000313" key="2">
    <source>
        <dbReference type="Proteomes" id="UP001234297"/>
    </source>
</evidence>
<sequence>MKWFFSSSALAGLGVVSADRFSWGVYKERTLQSPGKASIAPSFHDGVASLHLSSASAPLVNGKLGNLGWKIPSLPRRHAAGPRSPLVPQASTDIPYSWRHPPMTKKPRWWWRTLACLPYLMPLHGTWLHAETAYHLHPFLEELEFLTEPFLGDWDCEQLDAACCVLGQDRDAFLDSRCLRISFHSA</sequence>
<dbReference type="Proteomes" id="UP001234297">
    <property type="component" value="Chromosome 10"/>
</dbReference>
<comment type="caution">
    <text evidence="1">The sequence shown here is derived from an EMBL/GenBank/DDBJ whole genome shotgun (WGS) entry which is preliminary data.</text>
</comment>
<name>A0ACC2KP04_PERAE</name>
<reference evidence="1 2" key="1">
    <citation type="journal article" date="2022" name="Hortic Res">
        <title>A haplotype resolved chromosomal level avocado genome allows analysis of novel avocado genes.</title>
        <authorList>
            <person name="Nath O."/>
            <person name="Fletcher S.J."/>
            <person name="Hayward A."/>
            <person name="Shaw L.M."/>
            <person name="Masouleh A.K."/>
            <person name="Furtado A."/>
            <person name="Henry R.J."/>
            <person name="Mitter N."/>
        </authorList>
    </citation>
    <scope>NUCLEOTIDE SEQUENCE [LARGE SCALE GENOMIC DNA]</scope>
    <source>
        <strain evidence="2">cv. Hass</strain>
    </source>
</reference>
<evidence type="ECO:0000313" key="1">
    <source>
        <dbReference type="EMBL" id="KAJ8622715.1"/>
    </source>
</evidence>
<keyword evidence="2" id="KW-1185">Reference proteome</keyword>
<dbReference type="EMBL" id="CM056818">
    <property type="protein sequence ID" value="KAJ8622715.1"/>
    <property type="molecule type" value="Genomic_DNA"/>
</dbReference>
<protein>
    <submittedName>
        <fullName evidence="1">Uncharacterized protein</fullName>
    </submittedName>
</protein>
<proteinExistence type="predicted"/>